<dbReference type="Proteomes" id="UP001610335">
    <property type="component" value="Unassembled WGS sequence"/>
</dbReference>
<dbReference type="InterPro" id="IPR052053">
    <property type="entry name" value="IM_YidH-like"/>
</dbReference>
<reference evidence="8 9" key="1">
    <citation type="submission" date="2024-07" db="EMBL/GenBank/DDBJ databases">
        <title>Section-level genome sequencing and comparative genomics of Aspergillus sections Usti and Cavernicolus.</title>
        <authorList>
            <consortium name="Lawrence Berkeley National Laboratory"/>
            <person name="Nybo J.L."/>
            <person name="Vesth T.C."/>
            <person name="Theobald S."/>
            <person name="Frisvad J.C."/>
            <person name="Larsen T.O."/>
            <person name="Kjaerboelling I."/>
            <person name="Rothschild-Mancinelli K."/>
            <person name="Lyhne E.K."/>
            <person name="Kogle M.E."/>
            <person name="Barry K."/>
            <person name="Clum A."/>
            <person name="Na H."/>
            <person name="Ledsgaard L."/>
            <person name="Lin J."/>
            <person name="Lipzen A."/>
            <person name="Kuo A."/>
            <person name="Riley R."/>
            <person name="Mondo S."/>
            <person name="LaButti K."/>
            <person name="Haridas S."/>
            <person name="Pangalinan J."/>
            <person name="Salamov A.A."/>
            <person name="Simmons B.A."/>
            <person name="Magnuson J.K."/>
            <person name="Chen J."/>
            <person name="Drula E."/>
            <person name="Henrissat B."/>
            <person name="Wiebenga A."/>
            <person name="Lubbers R.J."/>
            <person name="Gomes A.C."/>
            <person name="Makela M.R."/>
            <person name="Stajich J."/>
            <person name="Grigoriev I.V."/>
            <person name="Mortensen U.H."/>
            <person name="De vries R.P."/>
            <person name="Baker S.E."/>
            <person name="Andersen M.R."/>
        </authorList>
    </citation>
    <scope>NUCLEOTIDE SEQUENCE [LARGE SCALE GENOMIC DNA]</scope>
    <source>
        <strain evidence="8 9">CBS 600.67</strain>
    </source>
</reference>
<dbReference type="Pfam" id="PF02656">
    <property type="entry name" value="DUF202"/>
    <property type="match status" value="1"/>
</dbReference>
<dbReference type="PANTHER" id="PTHR34187:SF1">
    <property type="entry name" value="DUF202 DOMAIN-CONTAINING PROTEIN"/>
    <property type="match status" value="1"/>
</dbReference>
<feature type="compositionally biased region" description="Low complexity" evidence="5">
    <location>
        <begin position="29"/>
        <end position="42"/>
    </location>
</feature>
<gene>
    <name evidence="8" type="ORF">BDW59DRAFT_31168</name>
</gene>
<sequence>MLVEDPPDPDPLHSQSQSQSYPVANLPESSSQTRTSPVSSSPCNCDDLDPDFLELHEIETQHEDESIGSLSSGEYRIVTRRTVSRASQSSRLPREGVLGSIQRFWTRNVVLTVQQKRNRDHFALERTFLAYIRTSVVLAMQGVFIAQLFRLQSVSTIKGLGYHEVGVPLSVTCHGAAILTAALGAHRFWKQQGAIALGMVYAGGWELNVIGFLTTSVGIPIAFQSKDQQMS</sequence>
<feature type="compositionally biased region" description="Polar residues" evidence="5">
    <location>
        <begin position="13"/>
        <end position="22"/>
    </location>
</feature>
<feature type="transmembrane region" description="Helical" evidence="6">
    <location>
        <begin position="201"/>
        <end position="223"/>
    </location>
</feature>
<evidence type="ECO:0000313" key="8">
    <source>
        <dbReference type="EMBL" id="KAL2813459.1"/>
    </source>
</evidence>
<keyword evidence="4 6" id="KW-0472">Membrane</keyword>
<evidence type="ECO:0000256" key="6">
    <source>
        <dbReference type="SAM" id="Phobius"/>
    </source>
</evidence>
<evidence type="ECO:0000256" key="4">
    <source>
        <dbReference type="ARBA" id="ARBA00023136"/>
    </source>
</evidence>
<dbReference type="PANTHER" id="PTHR34187">
    <property type="entry name" value="FGR18P"/>
    <property type="match status" value="1"/>
</dbReference>
<feature type="transmembrane region" description="Helical" evidence="6">
    <location>
        <begin position="169"/>
        <end position="189"/>
    </location>
</feature>
<organism evidence="8 9">
    <name type="scientific">Aspergillus cavernicola</name>
    <dbReference type="NCBI Taxonomy" id="176166"/>
    <lineage>
        <taxon>Eukaryota</taxon>
        <taxon>Fungi</taxon>
        <taxon>Dikarya</taxon>
        <taxon>Ascomycota</taxon>
        <taxon>Pezizomycotina</taxon>
        <taxon>Eurotiomycetes</taxon>
        <taxon>Eurotiomycetidae</taxon>
        <taxon>Eurotiales</taxon>
        <taxon>Aspergillaceae</taxon>
        <taxon>Aspergillus</taxon>
        <taxon>Aspergillus subgen. Nidulantes</taxon>
    </lineage>
</organism>
<dbReference type="InterPro" id="IPR003807">
    <property type="entry name" value="DUF202"/>
</dbReference>
<evidence type="ECO:0000256" key="1">
    <source>
        <dbReference type="ARBA" id="ARBA00004127"/>
    </source>
</evidence>
<name>A0ABR4HDA0_9EURO</name>
<feature type="transmembrane region" description="Helical" evidence="6">
    <location>
        <begin position="128"/>
        <end position="149"/>
    </location>
</feature>
<evidence type="ECO:0000256" key="2">
    <source>
        <dbReference type="ARBA" id="ARBA00022692"/>
    </source>
</evidence>
<comment type="caution">
    <text evidence="8">The sequence shown here is derived from an EMBL/GenBank/DDBJ whole genome shotgun (WGS) entry which is preliminary data.</text>
</comment>
<keyword evidence="9" id="KW-1185">Reference proteome</keyword>
<keyword evidence="2 6" id="KW-0812">Transmembrane</keyword>
<evidence type="ECO:0000256" key="5">
    <source>
        <dbReference type="SAM" id="MobiDB-lite"/>
    </source>
</evidence>
<protein>
    <recommendedName>
        <fullName evidence="7">DUF202 domain-containing protein</fullName>
    </recommendedName>
</protein>
<comment type="subcellular location">
    <subcellularLocation>
        <location evidence="1">Endomembrane system</location>
        <topology evidence="1">Multi-pass membrane protein</topology>
    </subcellularLocation>
</comment>
<evidence type="ECO:0000256" key="3">
    <source>
        <dbReference type="ARBA" id="ARBA00022989"/>
    </source>
</evidence>
<dbReference type="EMBL" id="JBFXLS010000144">
    <property type="protein sequence ID" value="KAL2813459.1"/>
    <property type="molecule type" value="Genomic_DNA"/>
</dbReference>
<evidence type="ECO:0000313" key="9">
    <source>
        <dbReference type="Proteomes" id="UP001610335"/>
    </source>
</evidence>
<proteinExistence type="predicted"/>
<feature type="region of interest" description="Disordered" evidence="5">
    <location>
        <begin position="1"/>
        <end position="43"/>
    </location>
</feature>
<evidence type="ECO:0000259" key="7">
    <source>
        <dbReference type="Pfam" id="PF02656"/>
    </source>
</evidence>
<keyword evidence="3 6" id="KW-1133">Transmembrane helix</keyword>
<feature type="domain" description="DUF202" evidence="7">
    <location>
        <begin position="119"/>
        <end position="192"/>
    </location>
</feature>
<accession>A0ABR4HDA0</accession>